<dbReference type="InterPro" id="IPR020846">
    <property type="entry name" value="MFS_dom"/>
</dbReference>
<evidence type="ECO:0000256" key="3">
    <source>
        <dbReference type="ARBA" id="ARBA00022989"/>
    </source>
</evidence>
<dbReference type="EMBL" id="LQPW01000019">
    <property type="protein sequence ID" value="ORX14399.1"/>
    <property type="molecule type" value="Genomic_DNA"/>
</dbReference>
<feature type="transmembrane region" description="Helical" evidence="5">
    <location>
        <begin position="484"/>
        <end position="506"/>
    </location>
</feature>
<comment type="subcellular location">
    <subcellularLocation>
        <location evidence="1">Cell membrane</location>
        <topology evidence="1">Multi-pass membrane protein</topology>
    </subcellularLocation>
</comment>
<dbReference type="PRINTS" id="PR01036">
    <property type="entry name" value="TCRTETB"/>
</dbReference>
<dbReference type="RefSeq" id="WP_245846864.1">
    <property type="nucleotide sequence ID" value="NZ_JACKRU010000507.1"/>
</dbReference>
<keyword evidence="8" id="KW-1185">Reference proteome</keyword>
<evidence type="ECO:0000256" key="5">
    <source>
        <dbReference type="SAM" id="Phobius"/>
    </source>
</evidence>
<dbReference type="PANTHER" id="PTHR42718">
    <property type="entry name" value="MAJOR FACILITATOR SUPERFAMILY MULTIDRUG TRANSPORTER MFSC"/>
    <property type="match status" value="1"/>
</dbReference>
<dbReference type="PROSITE" id="PS50850">
    <property type="entry name" value="MFS"/>
    <property type="match status" value="1"/>
</dbReference>
<dbReference type="GO" id="GO:0022857">
    <property type="term" value="F:transmembrane transporter activity"/>
    <property type="evidence" value="ECO:0007669"/>
    <property type="project" value="InterPro"/>
</dbReference>
<feature type="transmembrane region" description="Helical" evidence="5">
    <location>
        <begin position="175"/>
        <end position="196"/>
    </location>
</feature>
<sequence length="522" mass="53709">MNFVRGAAAAAVTPRARPGIAIAVICLSNFVASIDMTIVNVALPTLSRVMRADNAELQWVVDAYTLTSAGLLLPAGNLGDRYGRRGWLNIGLALFAATSAIAASANSPGTLIAARAAMGIGAAIIFPTTLALVTNIFTDATQRARAIGVWSAMNGIGIAVGPITGGWLLEHFTLGSIFWINVPIAVTALVGTSLFVPTSRDPDRPPTHSGGLLVSATGVTVLIYTLIEGPNIGWLSVRTGAGFVIAAIMVLLLWWLERHTSHPALDWSIFANRRFSGGSVAVTTAYLALCGFIFIGTQYLQFMTAYLPLETGVRLLPLAFSFAGASVLAPRIVERFGTTSVVTAGLLTFAAALAGSGAFTTHTPYWVIGAAMALLGGGLGLTMAPATEAIMGSLSPSEAGTGSAVTGVTRQLGGCLGVAIVGSVFASVYARSLDGRAALSDLDPAARAALRQSMAAAEHELGRLPTTQAQGLRPLVESAFLDGVWAGCLTCAGVAVAGAIVVAVLLPARPGTSQHRDAGRLM</sequence>
<feature type="transmembrane region" description="Helical" evidence="5">
    <location>
        <begin position="20"/>
        <end position="43"/>
    </location>
</feature>
<dbReference type="CDD" id="cd17321">
    <property type="entry name" value="MFS_MMR_MDR_like"/>
    <property type="match status" value="1"/>
</dbReference>
<dbReference type="SUPFAM" id="SSF103473">
    <property type="entry name" value="MFS general substrate transporter"/>
    <property type="match status" value="1"/>
</dbReference>
<reference evidence="7 8" key="1">
    <citation type="submission" date="2016-01" db="EMBL/GenBank/DDBJ databases">
        <title>The new phylogeny of the genus Mycobacterium.</title>
        <authorList>
            <person name="Tarcisio F."/>
            <person name="Conor M."/>
            <person name="Antonella G."/>
            <person name="Elisabetta G."/>
            <person name="Giulia F.S."/>
            <person name="Sara T."/>
            <person name="Anna F."/>
            <person name="Clotilde B."/>
            <person name="Roberto B."/>
            <person name="Veronica D.S."/>
            <person name="Fabio R."/>
            <person name="Monica P."/>
            <person name="Olivier J."/>
            <person name="Enrico T."/>
            <person name="Nicola S."/>
        </authorList>
    </citation>
    <scope>NUCLEOTIDE SEQUENCE [LARGE SCALE GENOMIC DNA]</scope>
    <source>
        <strain evidence="7 8">DSM 44166</strain>
    </source>
</reference>
<evidence type="ECO:0000256" key="2">
    <source>
        <dbReference type="ARBA" id="ARBA00022692"/>
    </source>
</evidence>
<keyword evidence="3 5" id="KW-1133">Transmembrane helix</keyword>
<evidence type="ECO:0000256" key="4">
    <source>
        <dbReference type="ARBA" id="ARBA00023136"/>
    </source>
</evidence>
<feature type="transmembrane region" description="Helical" evidence="5">
    <location>
        <begin position="277"/>
        <end position="300"/>
    </location>
</feature>
<dbReference type="GO" id="GO:0005886">
    <property type="term" value="C:plasma membrane"/>
    <property type="evidence" value="ECO:0007669"/>
    <property type="project" value="UniProtKB-SubCell"/>
</dbReference>
<keyword evidence="4 5" id="KW-0472">Membrane</keyword>
<dbReference type="Gene3D" id="1.20.1250.20">
    <property type="entry name" value="MFS general substrate transporter like domains"/>
    <property type="match status" value="1"/>
</dbReference>
<feature type="transmembrane region" description="Helical" evidence="5">
    <location>
        <begin position="412"/>
        <end position="430"/>
    </location>
</feature>
<proteinExistence type="predicted"/>
<feature type="transmembrane region" description="Helical" evidence="5">
    <location>
        <begin position="208"/>
        <end position="227"/>
    </location>
</feature>
<feature type="transmembrane region" description="Helical" evidence="5">
    <location>
        <begin position="341"/>
        <end position="359"/>
    </location>
</feature>
<dbReference type="InterPro" id="IPR036259">
    <property type="entry name" value="MFS_trans_sf"/>
</dbReference>
<dbReference type="PANTHER" id="PTHR42718:SF42">
    <property type="entry name" value="EXPORT PROTEIN"/>
    <property type="match status" value="1"/>
</dbReference>
<feature type="domain" description="Major facilitator superfamily (MFS) profile" evidence="6">
    <location>
        <begin position="21"/>
        <end position="510"/>
    </location>
</feature>
<keyword evidence="2 5" id="KW-0812">Transmembrane</keyword>
<comment type="caution">
    <text evidence="7">The sequence shown here is derived from an EMBL/GenBank/DDBJ whole genome shotgun (WGS) entry which is preliminary data.</text>
</comment>
<feature type="transmembrane region" description="Helical" evidence="5">
    <location>
        <begin position="233"/>
        <end position="256"/>
    </location>
</feature>
<dbReference type="Proteomes" id="UP000193317">
    <property type="component" value="Unassembled WGS sequence"/>
</dbReference>
<dbReference type="Gene3D" id="1.20.1720.10">
    <property type="entry name" value="Multidrug resistance protein D"/>
    <property type="match status" value="1"/>
</dbReference>
<evidence type="ECO:0000259" key="6">
    <source>
        <dbReference type="PROSITE" id="PS50850"/>
    </source>
</evidence>
<dbReference type="InterPro" id="IPR011701">
    <property type="entry name" value="MFS"/>
</dbReference>
<dbReference type="Pfam" id="PF07690">
    <property type="entry name" value="MFS_1"/>
    <property type="match status" value="1"/>
</dbReference>
<feature type="transmembrane region" description="Helical" evidence="5">
    <location>
        <begin position="112"/>
        <end position="137"/>
    </location>
</feature>
<evidence type="ECO:0000313" key="7">
    <source>
        <dbReference type="EMBL" id="ORX14399.1"/>
    </source>
</evidence>
<organism evidence="7 8">
    <name type="scientific">Mycobacterium szulgai</name>
    <dbReference type="NCBI Taxonomy" id="1787"/>
    <lineage>
        <taxon>Bacteria</taxon>
        <taxon>Bacillati</taxon>
        <taxon>Actinomycetota</taxon>
        <taxon>Actinomycetes</taxon>
        <taxon>Mycobacteriales</taxon>
        <taxon>Mycobacteriaceae</taxon>
        <taxon>Mycobacterium</taxon>
    </lineage>
</organism>
<evidence type="ECO:0000313" key="8">
    <source>
        <dbReference type="Proteomes" id="UP000193317"/>
    </source>
</evidence>
<feature type="transmembrane region" description="Helical" evidence="5">
    <location>
        <begin position="149"/>
        <end position="169"/>
    </location>
</feature>
<accession>A0A1X2F8V6</accession>
<evidence type="ECO:0000256" key="1">
    <source>
        <dbReference type="ARBA" id="ARBA00004651"/>
    </source>
</evidence>
<gene>
    <name evidence="7" type="ORF">AWC27_20575</name>
</gene>
<feature type="transmembrane region" description="Helical" evidence="5">
    <location>
        <begin position="87"/>
        <end position="106"/>
    </location>
</feature>
<protein>
    <submittedName>
        <fullName evidence="7">Transporter</fullName>
    </submittedName>
</protein>
<name>A0A1X2F8V6_MYCSZ</name>
<feature type="transmembrane region" description="Helical" evidence="5">
    <location>
        <begin position="365"/>
        <end position="391"/>
    </location>
</feature>
<dbReference type="AlphaFoldDB" id="A0A1X2F8V6"/>